<dbReference type="SUPFAM" id="SSF48163">
    <property type="entry name" value="An anticodon-binding domain of class I aminoacyl-tRNA synthetases"/>
    <property type="match status" value="1"/>
</dbReference>
<keyword evidence="7 10" id="KW-0648">Protein biosynthesis</keyword>
<protein>
    <recommendedName>
        <fullName evidence="10">Lysine--tRNA ligase</fullName>
        <ecNumber evidence="10">6.1.1.6</ecNumber>
    </recommendedName>
    <alternativeName>
        <fullName evidence="10">Lysyl-tRNA synthetase</fullName>
        <shortName evidence="10">LysRS</shortName>
    </alternativeName>
</protein>
<dbReference type="PANTHER" id="PTHR37940">
    <property type="entry name" value="LYSINE--TRNA LIGASE"/>
    <property type="match status" value="1"/>
</dbReference>
<dbReference type="SUPFAM" id="SSF52374">
    <property type="entry name" value="Nucleotidylyl transferase"/>
    <property type="match status" value="1"/>
</dbReference>
<feature type="short sequence motif" description="'KMSKS' region" evidence="10">
    <location>
        <begin position="300"/>
        <end position="304"/>
    </location>
</feature>
<evidence type="ECO:0000256" key="1">
    <source>
        <dbReference type="ARBA" id="ARBA00004496"/>
    </source>
</evidence>
<evidence type="ECO:0000256" key="9">
    <source>
        <dbReference type="ARBA" id="ARBA00048573"/>
    </source>
</evidence>
<keyword evidence="12" id="KW-1185">Reference proteome</keyword>
<dbReference type="NCBIfam" id="NF001968">
    <property type="entry name" value="PRK00750.1-2"/>
    <property type="match status" value="1"/>
</dbReference>
<dbReference type="InterPro" id="IPR001412">
    <property type="entry name" value="aa-tRNA-synth_I_CS"/>
</dbReference>
<keyword evidence="8 10" id="KW-0030">Aminoacyl-tRNA synthetase</keyword>
<keyword evidence="5 10" id="KW-0547">Nucleotide-binding</keyword>
<gene>
    <name evidence="10" type="primary">lysS</name>
    <name evidence="11" type="ORF">ACFPFW_05260</name>
</gene>
<dbReference type="PANTHER" id="PTHR37940:SF1">
    <property type="entry name" value="LYSINE--TRNA LIGASE"/>
    <property type="match status" value="1"/>
</dbReference>
<accession>A0ABV9Z3J7</accession>
<evidence type="ECO:0000313" key="12">
    <source>
        <dbReference type="Proteomes" id="UP001595796"/>
    </source>
</evidence>
<organism evidence="11 12">
    <name type="scientific">Flaviflagellibacter deserti</name>
    <dbReference type="NCBI Taxonomy" id="2267266"/>
    <lineage>
        <taxon>Bacteria</taxon>
        <taxon>Pseudomonadati</taxon>
        <taxon>Pseudomonadota</taxon>
        <taxon>Alphaproteobacteria</taxon>
        <taxon>Hyphomicrobiales</taxon>
        <taxon>Flaviflagellibacter</taxon>
    </lineage>
</organism>
<evidence type="ECO:0000256" key="8">
    <source>
        <dbReference type="ARBA" id="ARBA00023146"/>
    </source>
</evidence>
<evidence type="ECO:0000256" key="3">
    <source>
        <dbReference type="ARBA" id="ARBA00022490"/>
    </source>
</evidence>
<reference evidence="12" key="1">
    <citation type="journal article" date="2019" name="Int. J. Syst. Evol. Microbiol.">
        <title>The Global Catalogue of Microorganisms (GCM) 10K type strain sequencing project: providing services to taxonomists for standard genome sequencing and annotation.</title>
        <authorList>
            <consortium name="The Broad Institute Genomics Platform"/>
            <consortium name="The Broad Institute Genome Sequencing Center for Infectious Disease"/>
            <person name="Wu L."/>
            <person name="Ma J."/>
        </authorList>
    </citation>
    <scope>NUCLEOTIDE SEQUENCE [LARGE SCALE GENOMIC DNA]</scope>
    <source>
        <strain evidence="12">CGMCC 1.16444</strain>
    </source>
</reference>
<dbReference type="InterPro" id="IPR002904">
    <property type="entry name" value="Lys-tRNA-ligase"/>
</dbReference>
<comment type="catalytic activity">
    <reaction evidence="9 10">
        <text>tRNA(Lys) + L-lysine + ATP = L-lysyl-tRNA(Lys) + AMP + diphosphate</text>
        <dbReference type="Rhea" id="RHEA:20792"/>
        <dbReference type="Rhea" id="RHEA-COMP:9696"/>
        <dbReference type="Rhea" id="RHEA-COMP:9697"/>
        <dbReference type="ChEBI" id="CHEBI:30616"/>
        <dbReference type="ChEBI" id="CHEBI:32551"/>
        <dbReference type="ChEBI" id="CHEBI:33019"/>
        <dbReference type="ChEBI" id="CHEBI:78442"/>
        <dbReference type="ChEBI" id="CHEBI:78529"/>
        <dbReference type="ChEBI" id="CHEBI:456215"/>
        <dbReference type="EC" id="6.1.1.6"/>
    </reaction>
</comment>
<dbReference type="Gene3D" id="3.40.50.620">
    <property type="entry name" value="HUPs"/>
    <property type="match status" value="2"/>
</dbReference>
<dbReference type="InterPro" id="IPR020751">
    <property type="entry name" value="aa-tRNA-synth_I_codon-bd_sub2"/>
</dbReference>
<dbReference type="HAMAP" id="MF_00177">
    <property type="entry name" value="Lys_tRNA_synth_class1"/>
    <property type="match status" value="1"/>
</dbReference>
<feature type="short sequence motif" description="'HIGH' region" evidence="10">
    <location>
        <begin position="50"/>
        <end position="58"/>
    </location>
</feature>
<evidence type="ECO:0000256" key="5">
    <source>
        <dbReference type="ARBA" id="ARBA00022741"/>
    </source>
</evidence>
<evidence type="ECO:0000256" key="7">
    <source>
        <dbReference type="ARBA" id="ARBA00022917"/>
    </source>
</evidence>
<dbReference type="RefSeq" id="WP_114956919.1">
    <property type="nucleotide sequence ID" value="NZ_JBHSJF010000005.1"/>
</dbReference>
<comment type="caution">
    <text evidence="11">The sequence shown here is derived from an EMBL/GenBank/DDBJ whole genome shotgun (WGS) entry which is preliminary data.</text>
</comment>
<dbReference type="Gene3D" id="1.10.10.350">
    <property type="match status" value="1"/>
</dbReference>
<name>A0ABV9Z3J7_9HYPH</name>
<comment type="subcellular location">
    <subcellularLocation>
        <location evidence="1 10">Cytoplasm</location>
    </subcellularLocation>
</comment>
<dbReference type="GO" id="GO:0004824">
    <property type="term" value="F:lysine-tRNA ligase activity"/>
    <property type="evidence" value="ECO:0007669"/>
    <property type="project" value="UniProtKB-EC"/>
</dbReference>
<dbReference type="Pfam" id="PF01921">
    <property type="entry name" value="tRNA-synt_1f"/>
    <property type="match status" value="1"/>
</dbReference>
<comment type="similarity">
    <text evidence="2 10">Belongs to the class-I aminoacyl-tRNA synthetase family.</text>
</comment>
<evidence type="ECO:0000256" key="6">
    <source>
        <dbReference type="ARBA" id="ARBA00022840"/>
    </source>
</evidence>
<evidence type="ECO:0000256" key="10">
    <source>
        <dbReference type="HAMAP-Rule" id="MF_00177"/>
    </source>
</evidence>
<evidence type="ECO:0000256" key="2">
    <source>
        <dbReference type="ARBA" id="ARBA00005594"/>
    </source>
</evidence>
<keyword evidence="3 10" id="KW-0963">Cytoplasm</keyword>
<proteinExistence type="inferred from homology"/>
<evidence type="ECO:0000313" key="11">
    <source>
        <dbReference type="EMBL" id="MFC5067421.1"/>
    </source>
</evidence>
<keyword evidence="4 10" id="KW-0436">Ligase</keyword>
<keyword evidence="6 10" id="KW-0067">ATP-binding</keyword>
<feature type="binding site" evidence="10">
    <location>
        <position position="303"/>
    </location>
    <ligand>
        <name>ATP</name>
        <dbReference type="ChEBI" id="CHEBI:30616"/>
    </ligand>
</feature>
<dbReference type="InterPro" id="IPR014729">
    <property type="entry name" value="Rossmann-like_a/b/a_fold"/>
</dbReference>
<dbReference type="EMBL" id="JBHSJF010000005">
    <property type="protein sequence ID" value="MFC5067421.1"/>
    <property type="molecule type" value="Genomic_DNA"/>
</dbReference>
<dbReference type="Proteomes" id="UP001595796">
    <property type="component" value="Unassembled WGS sequence"/>
</dbReference>
<evidence type="ECO:0000256" key="4">
    <source>
        <dbReference type="ARBA" id="ARBA00022598"/>
    </source>
</evidence>
<sequence length="556" mass="61145">MTAVSGIPSHVIELAKVSTAWPFEEARKLVARLEKNGSAKEVLFETGYGPSGLPHIGTFGEVARTTMVRHAFRVITEDKVPTRLLCFSDDMDGLRKVPDNVPNREVMEHYLGLPLSRVPDPFGSPEGSFGAANNARLRAFLDQFGFSYEFASATAYYTSGRFDETLLKMLAAYDQVMEIILPTLGPERRATYSPFLPVCPRTGIVLQVPMIDRDVAAGTVTYIDPKTGERMTTPVTGGRVKCQWKADWALRWVALGVDYEMAGKDLIDSVTLSSKIARALGAEPPEGFNYELFLDEEGRKISKSLGNGLTIEDWLRYASPESLSLFMYQSPRSAKRLHFDVIPRNVDDYLAFIEKFPNQEPKDQLLNPAWHIHSGNPPPAERIGLENTQLAFSMLLNIASVSNAETAEQMWGFIRQYAPGVGPDTHPRLGALVGYAVAYYHDFVKPQKVFVAPDETARKALLALDDALAAMPADATSDVIQASVYEVGRSFYPDTSGKAKSPDGRPGVSQAWFVTLYKTLIGQERGPRFGSFVAVYGIDGTRGLIAKALANELAAA</sequence>
<dbReference type="PROSITE" id="PS00178">
    <property type="entry name" value="AA_TRNA_LIGASE_I"/>
    <property type="match status" value="1"/>
</dbReference>
<dbReference type="EC" id="6.1.1.6" evidence="10"/>
<dbReference type="InterPro" id="IPR008925">
    <property type="entry name" value="aa_tRNA-synth_I_cd-bd_sf"/>
</dbReference>